<proteinExistence type="predicted"/>
<evidence type="ECO:0000256" key="1">
    <source>
        <dbReference type="ARBA" id="ARBA00023015"/>
    </source>
</evidence>
<dbReference type="Gene3D" id="3.40.50.1360">
    <property type="match status" value="1"/>
</dbReference>
<reference evidence="5 6" key="1">
    <citation type="submission" date="2023-12" db="EMBL/GenBank/DDBJ databases">
        <title>Sinomonas terricola sp. nov, isolated from litchi orchard soil in Guangdong, PR China.</title>
        <authorList>
            <person name="Jiaxin W."/>
            <person name="Yang Z."/>
            <person name="Honghui Z."/>
        </authorList>
    </citation>
    <scope>NUCLEOTIDE SEQUENCE [LARGE SCALE GENOMIC DNA]</scope>
    <source>
        <strain evidence="5 6">JGH33</strain>
    </source>
</reference>
<name>A0ABU5T8E3_9MICC</name>
<dbReference type="RefSeq" id="WP_323279846.1">
    <property type="nucleotide sequence ID" value="NZ_JAYGGQ010000011.1"/>
</dbReference>
<dbReference type="SMART" id="SM00420">
    <property type="entry name" value="HTH_DEOR"/>
    <property type="match status" value="1"/>
</dbReference>
<dbReference type="SMART" id="SM01134">
    <property type="entry name" value="DeoRC"/>
    <property type="match status" value="1"/>
</dbReference>
<dbReference type="SUPFAM" id="SSF100950">
    <property type="entry name" value="NagB/RpiA/CoA transferase-like"/>
    <property type="match status" value="1"/>
</dbReference>
<dbReference type="InterPro" id="IPR050313">
    <property type="entry name" value="Carb_Metab_HTH_regulators"/>
</dbReference>
<dbReference type="PRINTS" id="PR00037">
    <property type="entry name" value="HTHLACR"/>
</dbReference>
<dbReference type="GO" id="GO:0003677">
    <property type="term" value="F:DNA binding"/>
    <property type="evidence" value="ECO:0007669"/>
    <property type="project" value="UniProtKB-KW"/>
</dbReference>
<dbReference type="Pfam" id="PF00455">
    <property type="entry name" value="DeoRC"/>
    <property type="match status" value="1"/>
</dbReference>
<dbReference type="PANTHER" id="PTHR30363:SF58">
    <property type="entry name" value="REGULATORY PROTEIN, DEOR FAMILY"/>
    <property type="match status" value="1"/>
</dbReference>
<keyword evidence="2 5" id="KW-0238">DNA-binding</keyword>
<dbReference type="Pfam" id="PF08220">
    <property type="entry name" value="HTH_DeoR"/>
    <property type="match status" value="1"/>
</dbReference>
<evidence type="ECO:0000259" key="4">
    <source>
        <dbReference type="PROSITE" id="PS51000"/>
    </source>
</evidence>
<dbReference type="InterPro" id="IPR037171">
    <property type="entry name" value="NagB/RpiA_transferase-like"/>
</dbReference>
<dbReference type="SUPFAM" id="SSF46785">
    <property type="entry name" value="Winged helix' DNA-binding domain"/>
    <property type="match status" value="1"/>
</dbReference>
<dbReference type="Proteomes" id="UP001304769">
    <property type="component" value="Unassembled WGS sequence"/>
</dbReference>
<evidence type="ECO:0000256" key="3">
    <source>
        <dbReference type="ARBA" id="ARBA00023163"/>
    </source>
</evidence>
<dbReference type="EMBL" id="JAYGGQ010000011">
    <property type="protein sequence ID" value="MEA5455957.1"/>
    <property type="molecule type" value="Genomic_DNA"/>
</dbReference>
<evidence type="ECO:0000313" key="5">
    <source>
        <dbReference type="EMBL" id="MEA5455957.1"/>
    </source>
</evidence>
<keyword evidence="6" id="KW-1185">Reference proteome</keyword>
<evidence type="ECO:0000313" key="6">
    <source>
        <dbReference type="Proteomes" id="UP001304769"/>
    </source>
</evidence>
<keyword evidence="3" id="KW-0804">Transcription</keyword>
<dbReference type="InterPro" id="IPR018356">
    <property type="entry name" value="Tscrpt_reg_HTH_DeoR_CS"/>
</dbReference>
<evidence type="ECO:0000256" key="2">
    <source>
        <dbReference type="ARBA" id="ARBA00023125"/>
    </source>
</evidence>
<dbReference type="InterPro" id="IPR036390">
    <property type="entry name" value="WH_DNA-bd_sf"/>
</dbReference>
<dbReference type="InterPro" id="IPR036388">
    <property type="entry name" value="WH-like_DNA-bd_sf"/>
</dbReference>
<sequence>MSSPMIPEQRQKELLRLLRTAGVLSIRDLTELMKVSHMTIRRDISNLEESGQVVAVQGGVRLAEHPGVEPPPERSSRAQLELPRKRAIAERAATLVEDGMVLFLDAGTTCESVVPFLAARRNITVVTNDYGTVAALFDYPEIETIHTGGVVDVESRSSSGPLAAATLASVNLDLCFLSTGTWDVPHGVTTPSTEKVVLKRAAMASASTSVLLADTTKFGTFERFNVVPLAKLDAVVTDSDLSETTGRALRDLGVDLHVAEL</sequence>
<dbReference type="Gene3D" id="1.10.10.10">
    <property type="entry name" value="Winged helix-like DNA-binding domain superfamily/Winged helix DNA-binding domain"/>
    <property type="match status" value="1"/>
</dbReference>
<dbReference type="PANTHER" id="PTHR30363">
    <property type="entry name" value="HTH-TYPE TRANSCRIPTIONAL REGULATOR SRLR-RELATED"/>
    <property type="match status" value="1"/>
</dbReference>
<dbReference type="PROSITE" id="PS00894">
    <property type="entry name" value="HTH_DEOR_1"/>
    <property type="match status" value="1"/>
</dbReference>
<accession>A0ABU5T8E3</accession>
<protein>
    <submittedName>
        <fullName evidence="5">DeoR/GlpR family DNA-binding transcription regulator</fullName>
    </submittedName>
</protein>
<feature type="domain" description="HTH deoR-type" evidence="4">
    <location>
        <begin position="7"/>
        <end position="62"/>
    </location>
</feature>
<dbReference type="InterPro" id="IPR014036">
    <property type="entry name" value="DeoR-like_C"/>
</dbReference>
<comment type="caution">
    <text evidence="5">The sequence shown here is derived from an EMBL/GenBank/DDBJ whole genome shotgun (WGS) entry which is preliminary data.</text>
</comment>
<dbReference type="InterPro" id="IPR001034">
    <property type="entry name" value="DeoR_HTH"/>
</dbReference>
<organism evidence="5 6">
    <name type="scientific">Sinomonas terricola</name>
    <dbReference type="NCBI Taxonomy" id="3110330"/>
    <lineage>
        <taxon>Bacteria</taxon>
        <taxon>Bacillati</taxon>
        <taxon>Actinomycetota</taxon>
        <taxon>Actinomycetes</taxon>
        <taxon>Micrococcales</taxon>
        <taxon>Micrococcaceae</taxon>
        <taxon>Sinomonas</taxon>
    </lineage>
</organism>
<gene>
    <name evidence="5" type="ORF">SPF06_14575</name>
</gene>
<dbReference type="PROSITE" id="PS51000">
    <property type="entry name" value="HTH_DEOR_2"/>
    <property type="match status" value="1"/>
</dbReference>
<keyword evidence="1" id="KW-0805">Transcription regulation</keyword>